<evidence type="ECO:0000256" key="4">
    <source>
        <dbReference type="ARBA" id="ARBA00022759"/>
    </source>
</evidence>
<dbReference type="AlphaFoldDB" id="A0AAW0C7W1"/>
<dbReference type="GO" id="GO:0016788">
    <property type="term" value="F:hydrolase activity, acting on ester bonds"/>
    <property type="evidence" value="ECO:0007669"/>
    <property type="project" value="InterPro"/>
</dbReference>
<keyword evidence="2" id="KW-0540">Nuclease</keyword>
<comment type="similarity">
    <text evidence="1">Belongs to the nuclease type I family.</text>
</comment>
<evidence type="ECO:0000256" key="7">
    <source>
        <dbReference type="ARBA" id="ARBA00023180"/>
    </source>
</evidence>
<evidence type="ECO:0000256" key="3">
    <source>
        <dbReference type="ARBA" id="ARBA00022723"/>
    </source>
</evidence>
<dbReference type="EMBL" id="JAYKXP010000055">
    <property type="protein sequence ID" value="KAK7034730.1"/>
    <property type="molecule type" value="Genomic_DNA"/>
</dbReference>
<dbReference type="InterPro" id="IPR008947">
    <property type="entry name" value="PLipase_C/P1_nuclease_dom_sf"/>
</dbReference>
<dbReference type="GO" id="GO:0003676">
    <property type="term" value="F:nucleic acid binding"/>
    <property type="evidence" value="ECO:0007669"/>
    <property type="project" value="InterPro"/>
</dbReference>
<keyword evidence="6" id="KW-1015">Disulfide bond</keyword>
<dbReference type="InterPro" id="IPR003154">
    <property type="entry name" value="S1/P1nuclease"/>
</dbReference>
<comment type="caution">
    <text evidence="9">The sequence shown here is derived from an EMBL/GenBank/DDBJ whole genome shotgun (WGS) entry which is preliminary data.</text>
</comment>
<dbReference type="Gene3D" id="1.10.575.10">
    <property type="entry name" value="P1 Nuclease"/>
    <property type="match status" value="1"/>
</dbReference>
<gene>
    <name evidence="9" type="ORF">VNI00_012137</name>
</gene>
<reference evidence="9 10" key="1">
    <citation type="submission" date="2024-01" db="EMBL/GenBank/DDBJ databases">
        <title>A draft genome for a cacao thread blight-causing isolate of Paramarasmius palmivorus.</title>
        <authorList>
            <person name="Baruah I.K."/>
            <person name="Bukari Y."/>
            <person name="Amoako-Attah I."/>
            <person name="Meinhardt L.W."/>
            <person name="Bailey B.A."/>
            <person name="Cohen S.P."/>
        </authorList>
    </citation>
    <scope>NUCLEOTIDE SEQUENCE [LARGE SCALE GENOMIC DNA]</scope>
    <source>
        <strain evidence="9 10">GH-12</strain>
    </source>
</reference>
<dbReference type="GO" id="GO:0006308">
    <property type="term" value="P:DNA catabolic process"/>
    <property type="evidence" value="ECO:0007669"/>
    <property type="project" value="InterPro"/>
</dbReference>
<evidence type="ECO:0000256" key="2">
    <source>
        <dbReference type="ARBA" id="ARBA00022722"/>
    </source>
</evidence>
<evidence type="ECO:0000256" key="6">
    <source>
        <dbReference type="ARBA" id="ARBA00023157"/>
    </source>
</evidence>
<dbReference type="Proteomes" id="UP001383192">
    <property type="component" value="Unassembled WGS sequence"/>
</dbReference>
<organism evidence="9 10">
    <name type="scientific">Paramarasmius palmivorus</name>
    <dbReference type="NCBI Taxonomy" id="297713"/>
    <lineage>
        <taxon>Eukaryota</taxon>
        <taxon>Fungi</taxon>
        <taxon>Dikarya</taxon>
        <taxon>Basidiomycota</taxon>
        <taxon>Agaricomycotina</taxon>
        <taxon>Agaricomycetes</taxon>
        <taxon>Agaricomycetidae</taxon>
        <taxon>Agaricales</taxon>
        <taxon>Marasmiineae</taxon>
        <taxon>Marasmiaceae</taxon>
        <taxon>Paramarasmius</taxon>
    </lineage>
</organism>
<evidence type="ECO:0000256" key="1">
    <source>
        <dbReference type="ARBA" id="ARBA00009547"/>
    </source>
</evidence>
<dbReference type="PANTHER" id="PTHR33146">
    <property type="entry name" value="ENDONUCLEASE 4"/>
    <property type="match status" value="1"/>
</dbReference>
<keyword evidence="5" id="KW-0378">Hydrolase</keyword>
<dbReference type="PANTHER" id="PTHR33146:SF26">
    <property type="entry name" value="ENDONUCLEASE 4"/>
    <property type="match status" value="1"/>
</dbReference>
<keyword evidence="3" id="KW-0479">Metal-binding</keyword>
<protein>
    <submittedName>
        <fullName evidence="9">Uncharacterized protein</fullName>
    </submittedName>
</protein>
<feature type="signal peptide" evidence="8">
    <location>
        <begin position="1"/>
        <end position="22"/>
    </location>
</feature>
<name>A0AAW0C7W1_9AGAR</name>
<evidence type="ECO:0000313" key="9">
    <source>
        <dbReference type="EMBL" id="KAK7034730.1"/>
    </source>
</evidence>
<evidence type="ECO:0000256" key="5">
    <source>
        <dbReference type="ARBA" id="ARBA00022801"/>
    </source>
</evidence>
<dbReference type="CDD" id="cd11010">
    <property type="entry name" value="S1-P1_nuclease"/>
    <property type="match status" value="1"/>
</dbReference>
<feature type="chain" id="PRO_5044012930" evidence="8">
    <location>
        <begin position="23"/>
        <end position="318"/>
    </location>
</feature>
<evidence type="ECO:0000256" key="8">
    <source>
        <dbReference type="SAM" id="SignalP"/>
    </source>
</evidence>
<dbReference type="GO" id="GO:0004519">
    <property type="term" value="F:endonuclease activity"/>
    <property type="evidence" value="ECO:0007669"/>
    <property type="project" value="UniProtKB-KW"/>
</dbReference>
<sequence length="318" mass="34903">MFNPKMSSLLSVLGLLTCPVVAWGPSGHQAVGYVAMQFLSDRSAEYVKNTLGPAYSGNLGIAATWADDVRRQPEYRWSGPLHYVDTEDSPPTACHVLSEDCGDGCILSAISNYTTRVVDQTLPVYQRHEALKFLIHVRLLEQSSKVNLFTLKVSKGAANDIPTKCSGRQMNLHSVWDDGMIEKMLQNQYNSSVKAWANALGHRVKTGEYNATVWLDCASPFAQDATGKERSCPLVWAQESNALDCSFVWSYTSFSDLCTITDINGGGDSPYYTTAIPIIETQIAKQGVRFAEWLDVIVDVAMNGASDYPSVAQIPLSL</sequence>
<keyword evidence="7" id="KW-0325">Glycoprotein</keyword>
<evidence type="ECO:0000313" key="10">
    <source>
        <dbReference type="Proteomes" id="UP001383192"/>
    </source>
</evidence>
<keyword evidence="8" id="KW-0732">Signal</keyword>
<proteinExistence type="inferred from homology"/>
<keyword evidence="10" id="KW-1185">Reference proteome</keyword>
<dbReference type="GO" id="GO:0046872">
    <property type="term" value="F:metal ion binding"/>
    <property type="evidence" value="ECO:0007669"/>
    <property type="project" value="UniProtKB-KW"/>
</dbReference>
<dbReference type="SUPFAM" id="SSF48537">
    <property type="entry name" value="Phospholipase C/P1 nuclease"/>
    <property type="match status" value="1"/>
</dbReference>
<accession>A0AAW0C7W1</accession>
<dbReference type="Pfam" id="PF02265">
    <property type="entry name" value="S1-P1_nuclease"/>
    <property type="match status" value="1"/>
</dbReference>
<keyword evidence="4" id="KW-0255">Endonuclease</keyword>